<evidence type="ECO:0000256" key="7">
    <source>
        <dbReference type="ARBA" id="ARBA00023180"/>
    </source>
</evidence>
<dbReference type="AlphaFoldDB" id="A0A183U4V1"/>
<dbReference type="GO" id="GO:0046872">
    <property type="term" value="F:metal ion binding"/>
    <property type="evidence" value="ECO:0007669"/>
    <property type="project" value="UniProtKB-KW"/>
</dbReference>
<sequence length="179" mass="20513">MALNKHNYHIMAPTLEYNTHPWSWSACSAAMLSKFLDGNRAQTQCILDQPIERRYYDRMFEDPAPGAMFSANQQCQFVFGQSAELCPYMPACRRLWCATYYGYQMGCRTQHMPWADGTPCGDNQWCHRGECVGMSPEQRARQDGAWGEWKQWGDCSRTCGGGVQKALRDCDNPSVWTLQ</sequence>
<dbReference type="PANTHER" id="PTHR13723">
    <property type="entry name" value="ADAMTS A DISINTEGRIN AND METALLOPROTEASE WITH THROMBOSPONDIN MOTIFS PROTEASE"/>
    <property type="match status" value="1"/>
</dbReference>
<evidence type="ECO:0000256" key="2">
    <source>
        <dbReference type="ARBA" id="ARBA00022525"/>
    </source>
</evidence>
<dbReference type="Gene3D" id="3.40.1620.60">
    <property type="match status" value="1"/>
</dbReference>
<feature type="domain" description="ADAMTS cysteine-rich" evidence="8">
    <location>
        <begin position="65"/>
        <end position="132"/>
    </location>
</feature>
<dbReference type="GO" id="GO:0030198">
    <property type="term" value="P:extracellular matrix organization"/>
    <property type="evidence" value="ECO:0007669"/>
    <property type="project" value="TreeGrafter"/>
</dbReference>
<evidence type="ECO:0000259" key="8">
    <source>
        <dbReference type="Pfam" id="PF17771"/>
    </source>
</evidence>
<dbReference type="GO" id="GO:0005576">
    <property type="term" value="C:extracellular region"/>
    <property type="evidence" value="ECO:0007669"/>
    <property type="project" value="UniProtKB-SubCell"/>
</dbReference>
<proteinExistence type="predicted"/>
<dbReference type="Proteomes" id="UP000050794">
    <property type="component" value="Unassembled WGS sequence"/>
</dbReference>
<organism evidence="10 11">
    <name type="scientific">Toxocara canis</name>
    <name type="common">Canine roundworm</name>
    <dbReference type="NCBI Taxonomy" id="6265"/>
    <lineage>
        <taxon>Eukaryota</taxon>
        <taxon>Metazoa</taxon>
        <taxon>Ecdysozoa</taxon>
        <taxon>Nematoda</taxon>
        <taxon>Chromadorea</taxon>
        <taxon>Rhabditida</taxon>
        <taxon>Spirurina</taxon>
        <taxon>Ascaridomorpha</taxon>
        <taxon>Ascaridoidea</taxon>
        <taxon>Toxocaridae</taxon>
        <taxon>Toxocara</taxon>
    </lineage>
</organism>
<evidence type="ECO:0000256" key="6">
    <source>
        <dbReference type="ARBA" id="ARBA00023157"/>
    </source>
</evidence>
<name>A0A183U4V1_TOXCA</name>
<reference evidence="11" key="1">
    <citation type="submission" date="2016-06" db="UniProtKB">
        <authorList>
            <consortium name="WormBaseParasite"/>
        </authorList>
    </citation>
    <scope>IDENTIFICATION</scope>
</reference>
<keyword evidence="6" id="KW-1015">Disulfide bond</keyword>
<keyword evidence="10" id="KW-1185">Reference proteome</keyword>
<dbReference type="PROSITE" id="PS51257">
    <property type="entry name" value="PROKAR_LIPOPROTEIN"/>
    <property type="match status" value="1"/>
</dbReference>
<dbReference type="Pfam" id="PF00090">
    <property type="entry name" value="TSP_1"/>
    <property type="match status" value="1"/>
</dbReference>
<dbReference type="PANTHER" id="PTHR13723:SF278">
    <property type="entry name" value="ADAM METALLOPEPTIDASE WITH THROMBOSPONDIN TYPE 1 MOTIF A, ISOFORM B"/>
    <property type="match status" value="1"/>
</dbReference>
<keyword evidence="7" id="KW-0325">Glycoprotein</keyword>
<dbReference type="GO" id="GO:0031012">
    <property type="term" value="C:extracellular matrix"/>
    <property type="evidence" value="ECO:0007669"/>
    <property type="project" value="TreeGrafter"/>
</dbReference>
<dbReference type="InterPro" id="IPR036383">
    <property type="entry name" value="TSP1_rpt_sf"/>
</dbReference>
<evidence type="ECO:0000256" key="4">
    <source>
        <dbReference type="ARBA" id="ARBA00022801"/>
    </source>
</evidence>
<comment type="subcellular location">
    <subcellularLocation>
        <location evidence="1">Secreted</location>
    </subcellularLocation>
</comment>
<evidence type="ECO:0000256" key="3">
    <source>
        <dbReference type="ARBA" id="ARBA00022723"/>
    </source>
</evidence>
<keyword evidence="2" id="KW-0964">Secreted</keyword>
<keyword evidence="3" id="KW-0479">Metal-binding</keyword>
<dbReference type="PROSITE" id="PS50092">
    <property type="entry name" value="TSP1"/>
    <property type="match status" value="1"/>
</dbReference>
<dbReference type="GO" id="GO:0004222">
    <property type="term" value="F:metalloendopeptidase activity"/>
    <property type="evidence" value="ECO:0007669"/>
    <property type="project" value="TreeGrafter"/>
</dbReference>
<gene>
    <name evidence="9" type="ORF">TCNE_LOCUS3521</name>
</gene>
<dbReference type="SUPFAM" id="SSF55486">
    <property type="entry name" value="Metalloproteases ('zincins'), catalytic domain"/>
    <property type="match status" value="1"/>
</dbReference>
<evidence type="ECO:0000256" key="5">
    <source>
        <dbReference type="ARBA" id="ARBA00022833"/>
    </source>
</evidence>
<protein>
    <submittedName>
        <fullName evidence="11">ADAM_CR_2 domain-containing protein</fullName>
    </submittedName>
</protein>
<keyword evidence="4" id="KW-0378">Hydrolase</keyword>
<dbReference type="InterPro" id="IPR041645">
    <property type="entry name" value="ADAMTS_CR_2"/>
</dbReference>
<dbReference type="InterPro" id="IPR050439">
    <property type="entry name" value="ADAMTS_ADAMTS-like"/>
</dbReference>
<dbReference type="WBParaSite" id="TCNE_0000352101-mRNA-1">
    <property type="protein sequence ID" value="TCNE_0000352101-mRNA-1"/>
    <property type="gene ID" value="TCNE_0000352101"/>
</dbReference>
<reference evidence="9 10" key="2">
    <citation type="submission" date="2018-11" db="EMBL/GenBank/DDBJ databases">
        <authorList>
            <consortium name="Pathogen Informatics"/>
        </authorList>
    </citation>
    <scope>NUCLEOTIDE SEQUENCE [LARGE SCALE GENOMIC DNA]</scope>
</reference>
<evidence type="ECO:0000313" key="10">
    <source>
        <dbReference type="Proteomes" id="UP000050794"/>
    </source>
</evidence>
<evidence type="ECO:0000256" key="1">
    <source>
        <dbReference type="ARBA" id="ARBA00004613"/>
    </source>
</evidence>
<evidence type="ECO:0000313" key="11">
    <source>
        <dbReference type="WBParaSite" id="TCNE_0000352101-mRNA-1"/>
    </source>
</evidence>
<dbReference type="EMBL" id="UYWY01004576">
    <property type="protein sequence ID" value="VDM29238.1"/>
    <property type="molecule type" value="Genomic_DNA"/>
</dbReference>
<evidence type="ECO:0000313" key="9">
    <source>
        <dbReference type="EMBL" id="VDM29238.1"/>
    </source>
</evidence>
<dbReference type="GO" id="GO:0006508">
    <property type="term" value="P:proteolysis"/>
    <property type="evidence" value="ECO:0007669"/>
    <property type="project" value="TreeGrafter"/>
</dbReference>
<keyword evidence="5" id="KW-0862">Zinc</keyword>
<dbReference type="Gene3D" id="3.40.390.10">
    <property type="entry name" value="Collagenase (Catalytic Domain)"/>
    <property type="match status" value="1"/>
</dbReference>
<dbReference type="Gene3D" id="2.20.100.10">
    <property type="entry name" value="Thrombospondin type-1 (TSP1) repeat"/>
    <property type="match status" value="1"/>
</dbReference>
<dbReference type="InterPro" id="IPR024079">
    <property type="entry name" value="MetalloPept_cat_dom_sf"/>
</dbReference>
<accession>A0A183U4V1</accession>
<dbReference type="InterPro" id="IPR000884">
    <property type="entry name" value="TSP1_rpt"/>
</dbReference>
<dbReference type="SUPFAM" id="SSF82895">
    <property type="entry name" value="TSP-1 type 1 repeat"/>
    <property type="match status" value="1"/>
</dbReference>
<dbReference type="Pfam" id="PF17771">
    <property type="entry name" value="ADAMTS_CR_2"/>
    <property type="match status" value="1"/>
</dbReference>